<organism evidence="2 3">
    <name type="scientific">Vespula vulgaris</name>
    <name type="common">Yellow jacket</name>
    <name type="synonym">Wasp</name>
    <dbReference type="NCBI Taxonomy" id="7454"/>
    <lineage>
        <taxon>Eukaryota</taxon>
        <taxon>Metazoa</taxon>
        <taxon>Ecdysozoa</taxon>
        <taxon>Arthropoda</taxon>
        <taxon>Hexapoda</taxon>
        <taxon>Insecta</taxon>
        <taxon>Pterygota</taxon>
        <taxon>Neoptera</taxon>
        <taxon>Endopterygota</taxon>
        <taxon>Hymenoptera</taxon>
        <taxon>Apocrita</taxon>
        <taxon>Aculeata</taxon>
        <taxon>Vespoidea</taxon>
        <taxon>Vespidae</taxon>
        <taxon>Vespinae</taxon>
        <taxon>Vespula</taxon>
    </lineage>
</organism>
<feature type="region of interest" description="Disordered" evidence="1">
    <location>
        <begin position="1"/>
        <end position="60"/>
    </location>
</feature>
<gene>
    <name evidence="2" type="ORF">HZH66_011217</name>
</gene>
<accession>A0A834MW81</accession>
<dbReference type="EMBL" id="JACSEA010000013">
    <property type="protein sequence ID" value="KAF7386765.1"/>
    <property type="molecule type" value="Genomic_DNA"/>
</dbReference>
<name>A0A834MW81_VESVU</name>
<evidence type="ECO:0000313" key="2">
    <source>
        <dbReference type="EMBL" id="KAF7386765.1"/>
    </source>
</evidence>
<reference evidence="2" key="1">
    <citation type="journal article" date="2020" name="G3 (Bethesda)">
        <title>High-Quality Assemblies for Three Invasive Social Wasps from the &lt;i&gt;Vespula&lt;/i&gt; Genus.</title>
        <authorList>
            <person name="Harrop T.W.R."/>
            <person name="Guhlin J."/>
            <person name="McLaughlin G.M."/>
            <person name="Permina E."/>
            <person name="Stockwell P."/>
            <person name="Gilligan J."/>
            <person name="Le Lec M.F."/>
            <person name="Gruber M.A.M."/>
            <person name="Quinn O."/>
            <person name="Lovegrove M."/>
            <person name="Duncan E.J."/>
            <person name="Remnant E.J."/>
            <person name="Van Eeckhoven J."/>
            <person name="Graham B."/>
            <person name="Knapp R.A."/>
            <person name="Langford K.W."/>
            <person name="Kronenberg Z."/>
            <person name="Press M.O."/>
            <person name="Eacker S.M."/>
            <person name="Wilson-Rankin E.E."/>
            <person name="Purcell J."/>
            <person name="Lester P.J."/>
            <person name="Dearden P.K."/>
        </authorList>
    </citation>
    <scope>NUCLEOTIDE SEQUENCE</scope>
    <source>
        <strain evidence="2">Marl-1</strain>
    </source>
</reference>
<proteinExistence type="predicted"/>
<evidence type="ECO:0000256" key="1">
    <source>
        <dbReference type="SAM" id="MobiDB-lite"/>
    </source>
</evidence>
<feature type="compositionally biased region" description="Basic and acidic residues" evidence="1">
    <location>
        <begin position="47"/>
        <end position="60"/>
    </location>
</feature>
<keyword evidence="3" id="KW-1185">Reference proteome</keyword>
<comment type="caution">
    <text evidence="2">The sequence shown here is derived from an EMBL/GenBank/DDBJ whole genome shotgun (WGS) entry which is preliminary data.</text>
</comment>
<protein>
    <submittedName>
        <fullName evidence="2">Uncharacterized protein</fullName>
    </submittedName>
</protein>
<sequence>MSTNRLRSPSATNKASSTLDTGWSQDLQSHPLRSTASNIYQPNTCSSEHDLKRSEEKTSEETILIEVDGNVDDYLTSPDMKNLSIKQKNDAFLRRNHRYMYDYPNLNVSQAMLAMRKLQKLKELQRRRDLTENLEPCGTMTTITRLDCGCIQETTRPIFTTTTGRVQKKTCNQSQDQVLLKLTSTNPQEHLCSSIDPNKLEQYSQKSKKKRVGIESRNYELNSIDVDREIGKEHDLRNPGNVQALRKYSDTSTTSI</sequence>
<dbReference type="AlphaFoldDB" id="A0A834MW81"/>
<evidence type="ECO:0000313" key="3">
    <source>
        <dbReference type="Proteomes" id="UP000614350"/>
    </source>
</evidence>
<feature type="compositionally biased region" description="Polar residues" evidence="1">
    <location>
        <begin position="1"/>
        <end position="46"/>
    </location>
</feature>
<dbReference type="Proteomes" id="UP000614350">
    <property type="component" value="Unassembled WGS sequence"/>
</dbReference>